<dbReference type="InterPro" id="IPR050797">
    <property type="entry name" value="Carb_Metab_Trans_Reg"/>
</dbReference>
<dbReference type="SUPFAM" id="SSF57701">
    <property type="entry name" value="Zn2/Cys6 DNA-binding domain"/>
    <property type="match status" value="1"/>
</dbReference>
<dbReference type="CDD" id="cd00067">
    <property type="entry name" value="GAL4"/>
    <property type="match status" value="1"/>
</dbReference>
<protein>
    <recommendedName>
        <fullName evidence="2">Zn(2)-C6 fungal-type domain-containing protein</fullName>
    </recommendedName>
</protein>
<dbReference type="PROSITE" id="PS00463">
    <property type="entry name" value="ZN2_CY6_FUNGAL_1"/>
    <property type="match status" value="1"/>
</dbReference>
<evidence type="ECO:0000259" key="2">
    <source>
        <dbReference type="PROSITE" id="PS50048"/>
    </source>
</evidence>
<keyword evidence="4" id="KW-1185">Reference proteome</keyword>
<accession>A0A137NX31</accession>
<dbReference type="AlphaFoldDB" id="A0A137NX31"/>
<dbReference type="PANTHER" id="PTHR31668">
    <property type="entry name" value="GLUCOSE TRANSPORT TRANSCRIPTION REGULATOR RGT1-RELATED-RELATED"/>
    <property type="match status" value="1"/>
</dbReference>
<organism evidence="3 4">
    <name type="scientific">Conidiobolus coronatus (strain ATCC 28846 / CBS 209.66 / NRRL 28638)</name>
    <name type="common">Delacroixia coronata</name>
    <dbReference type="NCBI Taxonomy" id="796925"/>
    <lineage>
        <taxon>Eukaryota</taxon>
        <taxon>Fungi</taxon>
        <taxon>Fungi incertae sedis</taxon>
        <taxon>Zoopagomycota</taxon>
        <taxon>Entomophthoromycotina</taxon>
        <taxon>Entomophthoromycetes</taxon>
        <taxon>Entomophthorales</taxon>
        <taxon>Ancylistaceae</taxon>
        <taxon>Conidiobolus</taxon>
    </lineage>
</organism>
<keyword evidence="1" id="KW-0539">Nucleus</keyword>
<dbReference type="GO" id="GO:0000981">
    <property type="term" value="F:DNA-binding transcription factor activity, RNA polymerase II-specific"/>
    <property type="evidence" value="ECO:0007669"/>
    <property type="project" value="InterPro"/>
</dbReference>
<evidence type="ECO:0000256" key="1">
    <source>
        <dbReference type="ARBA" id="ARBA00023242"/>
    </source>
</evidence>
<sequence>MYIQSILNPARSYCHQAYNNKHRSSNFQAPRPCDRCRKHRIKCDRSLLGCSHCTKNSVLCEYKYIPKKRGPKSKLERDCNYLSSFNKRYNTSLQAYMLSPDPNTIDSAGNNRQFSDSLYTPIQQLSTTGQFGFESINLSLSIPPPIPPILINQYFPQIHSPQSLNDTSLNLADYVQNSNRVAYSLDSQTFSATLSSNLQDSYAQIPTTKFKPSSLAPSPELNQYVFDTPTLVQESFQTPSTILMDAYITPTDTLSPNYWLPIPSSCFTSASSYSTKYFQPSPELSPITF</sequence>
<dbReference type="Pfam" id="PF00172">
    <property type="entry name" value="Zn_clus"/>
    <property type="match status" value="1"/>
</dbReference>
<dbReference type="EMBL" id="KQ964640">
    <property type="protein sequence ID" value="KXN67383.1"/>
    <property type="molecule type" value="Genomic_DNA"/>
</dbReference>
<dbReference type="Gene3D" id="4.10.240.10">
    <property type="entry name" value="Zn(2)-C6 fungal-type DNA-binding domain"/>
    <property type="match status" value="1"/>
</dbReference>
<dbReference type="PROSITE" id="PS50048">
    <property type="entry name" value="ZN2_CY6_FUNGAL_2"/>
    <property type="match status" value="1"/>
</dbReference>
<dbReference type="InterPro" id="IPR001138">
    <property type="entry name" value="Zn2Cys6_DnaBD"/>
</dbReference>
<evidence type="ECO:0000313" key="4">
    <source>
        <dbReference type="Proteomes" id="UP000070444"/>
    </source>
</evidence>
<feature type="domain" description="Zn(2)-C6 fungal-type" evidence="2">
    <location>
        <begin position="32"/>
        <end position="62"/>
    </location>
</feature>
<name>A0A137NX31_CONC2</name>
<reference evidence="3 4" key="1">
    <citation type="journal article" date="2015" name="Genome Biol. Evol.">
        <title>Phylogenomic analyses indicate that early fungi evolved digesting cell walls of algal ancestors of land plants.</title>
        <authorList>
            <person name="Chang Y."/>
            <person name="Wang S."/>
            <person name="Sekimoto S."/>
            <person name="Aerts A.L."/>
            <person name="Choi C."/>
            <person name="Clum A."/>
            <person name="LaButti K.M."/>
            <person name="Lindquist E.A."/>
            <person name="Yee Ngan C."/>
            <person name="Ohm R.A."/>
            <person name="Salamov A.A."/>
            <person name="Grigoriev I.V."/>
            <person name="Spatafora J.W."/>
            <person name="Berbee M.L."/>
        </authorList>
    </citation>
    <scope>NUCLEOTIDE SEQUENCE [LARGE SCALE GENOMIC DNA]</scope>
    <source>
        <strain evidence="3 4">NRRL 28638</strain>
    </source>
</reference>
<dbReference type="Proteomes" id="UP000070444">
    <property type="component" value="Unassembled WGS sequence"/>
</dbReference>
<dbReference type="InterPro" id="IPR036864">
    <property type="entry name" value="Zn2-C6_fun-type_DNA-bd_sf"/>
</dbReference>
<dbReference type="GO" id="GO:0008270">
    <property type="term" value="F:zinc ion binding"/>
    <property type="evidence" value="ECO:0007669"/>
    <property type="project" value="InterPro"/>
</dbReference>
<proteinExistence type="predicted"/>
<gene>
    <name evidence="3" type="ORF">CONCODRAFT_10563</name>
</gene>
<dbReference type="SMART" id="SM00066">
    <property type="entry name" value="GAL4"/>
    <property type="match status" value="1"/>
</dbReference>
<evidence type="ECO:0000313" key="3">
    <source>
        <dbReference type="EMBL" id="KXN67383.1"/>
    </source>
</evidence>